<dbReference type="Proteomes" id="UP000270094">
    <property type="component" value="Unassembled WGS sequence"/>
</dbReference>
<dbReference type="InterPro" id="IPR000631">
    <property type="entry name" value="CARKD"/>
</dbReference>
<name>A0A3P7JPQ8_STRVU</name>
<evidence type="ECO:0000256" key="3">
    <source>
        <dbReference type="ARBA" id="ARBA00022840"/>
    </source>
</evidence>
<dbReference type="GO" id="GO:0005524">
    <property type="term" value="F:ATP binding"/>
    <property type="evidence" value="ECO:0007669"/>
    <property type="project" value="UniProtKB-KW"/>
</dbReference>
<evidence type="ECO:0000256" key="2">
    <source>
        <dbReference type="ARBA" id="ARBA00022741"/>
    </source>
</evidence>
<evidence type="ECO:0000256" key="8">
    <source>
        <dbReference type="ARBA" id="ARBA00047472"/>
    </source>
</evidence>
<keyword evidence="4" id="KW-0521">NADP</keyword>
<dbReference type="EMBL" id="UYYB01109388">
    <property type="protein sequence ID" value="VDM80654.1"/>
    <property type="molecule type" value="Genomic_DNA"/>
</dbReference>
<gene>
    <name evidence="10" type="ORF">SVUK_LOCUS15652</name>
</gene>
<dbReference type="EC" id="4.2.1.93" evidence="1"/>
<evidence type="ECO:0000256" key="4">
    <source>
        <dbReference type="ARBA" id="ARBA00022857"/>
    </source>
</evidence>
<dbReference type="PANTHER" id="PTHR12592:SF0">
    <property type="entry name" value="ATP-DEPENDENT (S)-NAD(P)H-HYDRATE DEHYDRATASE"/>
    <property type="match status" value="1"/>
</dbReference>
<keyword evidence="5" id="KW-0520">NAD</keyword>
<proteinExistence type="predicted"/>
<keyword evidence="6" id="KW-0456">Lyase</keyword>
<dbReference type="InterPro" id="IPR029056">
    <property type="entry name" value="Ribokinase-like"/>
</dbReference>
<dbReference type="GO" id="GO:0110051">
    <property type="term" value="P:metabolite repair"/>
    <property type="evidence" value="ECO:0007669"/>
    <property type="project" value="TreeGrafter"/>
</dbReference>
<dbReference type="PANTHER" id="PTHR12592">
    <property type="entry name" value="ATP-DEPENDENT (S)-NAD(P)H-HYDRATE DEHYDRATASE FAMILY MEMBER"/>
    <property type="match status" value="1"/>
</dbReference>
<evidence type="ECO:0000256" key="5">
    <source>
        <dbReference type="ARBA" id="ARBA00023027"/>
    </source>
</evidence>
<evidence type="ECO:0000256" key="1">
    <source>
        <dbReference type="ARBA" id="ARBA00013249"/>
    </source>
</evidence>
<evidence type="ECO:0000259" key="9">
    <source>
        <dbReference type="PROSITE" id="PS51383"/>
    </source>
</evidence>
<dbReference type="OrthoDB" id="8110916at2759"/>
<feature type="domain" description="YjeF C-terminal" evidence="9">
    <location>
        <begin position="1"/>
        <end position="143"/>
    </location>
</feature>
<dbReference type="Gene3D" id="3.40.1190.20">
    <property type="match status" value="1"/>
</dbReference>
<sequence>MVYVMCAPEAAPVIKTYSPELIVHPTLEPDAVLPVGIEPLPSAILTPNIMEFSRLCEAALNERDVLEVKDQAKLEELASRLSKRLGTSLFVKGKVDFITNPDGKVMFKNYHCQTAVMTILTLINSQSSANSKDVLDSSHRRTR</sequence>
<evidence type="ECO:0000256" key="7">
    <source>
        <dbReference type="ARBA" id="ARBA00029804"/>
    </source>
</evidence>
<evidence type="ECO:0000313" key="11">
    <source>
        <dbReference type="Proteomes" id="UP000270094"/>
    </source>
</evidence>
<keyword evidence="3" id="KW-0067">ATP-binding</keyword>
<organism evidence="10 11">
    <name type="scientific">Strongylus vulgaris</name>
    <name type="common">Blood worm</name>
    <dbReference type="NCBI Taxonomy" id="40348"/>
    <lineage>
        <taxon>Eukaryota</taxon>
        <taxon>Metazoa</taxon>
        <taxon>Ecdysozoa</taxon>
        <taxon>Nematoda</taxon>
        <taxon>Chromadorea</taxon>
        <taxon>Rhabditida</taxon>
        <taxon>Rhabditina</taxon>
        <taxon>Rhabditomorpha</taxon>
        <taxon>Strongyloidea</taxon>
        <taxon>Strongylidae</taxon>
        <taxon>Strongylus</taxon>
    </lineage>
</organism>
<comment type="catalytic activity">
    <reaction evidence="8">
        <text>(6S)-NADPHX + ATP = ADP + phosphate + NADPH + H(+)</text>
        <dbReference type="Rhea" id="RHEA:32231"/>
        <dbReference type="ChEBI" id="CHEBI:15378"/>
        <dbReference type="ChEBI" id="CHEBI:30616"/>
        <dbReference type="ChEBI" id="CHEBI:43474"/>
        <dbReference type="ChEBI" id="CHEBI:57783"/>
        <dbReference type="ChEBI" id="CHEBI:64076"/>
        <dbReference type="ChEBI" id="CHEBI:456216"/>
        <dbReference type="EC" id="4.2.1.93"/>
    </reaction>
</comment>
<evidence type="ECO:0000256" key="6">
    <source>
        <dbReference type="ARBA" id="ARBA00023239"/>
    </source>
</evidence>
<dbReference type="PROSITE" id="PS51383">
    <property type="entry name" value="YJEF_C_3"/>
    <property type="match status" value="1"/>
</dbReference>
<accession>A0A3P7JPQ8</accession>
<reference evidence="10 11" key="1">
    <citation type="submission" date="2018-11" db="EMBL/GenBank/DDBJ databases">
        <authorList>
            <consortium name="Pathogen Informatics"/>
        </authorList>
    </citation>
    <scope>NUCLEOTIDE SEQUENCE [LARGE SCALE GENOMIC DNA]</scope>
</reference>
<evidence type="ECO:0000313" key="10">
    <source>
        <dbReference type="EMBL" id="VDM80654.1"/>
    </source>
</evidence>
<keyword evidence="11" id="KW-1185">Reference proteome</keyword>
<dbReference type="AlphaFoldDB" id="A0A3P7JPQ8"/>
<protein>
    <recommendedName>
        <fullName evidence="1">ATP-dependent NAD(P)H-hydrate dehydratase</fullName>
        <ecNumber evidence="1">4.2.1.93</ecNumber>
    </recommendedName>
    <alternativeName>
        <fullName evidence="7">NAD(P)HX dehydratase</fullName>
    </alternativeName>
</protein>
<dbReference type="Pfam" id="PF01256">
    <property type="entry name" value="Carb_kinase"/>
    <property type="match status" value="1"/>
</dbReference>
<dbReference type="GO" id="GO:0047453">
    <property type="term" value="F:ATP-dependent NAD(P)H-hydrate dehydratase activity"/>
    <property type="evidence" value="ECO:0007669"/>
    <property type="project" value="UniProtKB-EC"/>
</dbReference>
<keyword evidence="2" id="KW-0547">Nucleotide-binding</keyword>
<dbReference type="SUPFAM" id="SSF53613">
    <property type="entry name" value="Ribokinase-like"/>
    <property type="match status" value="1"/>
</dbReference>